<feature type="transmembrane region" description="Helical" evidence="2">
    <location>
        <begin position="81"/>
        <end position="105"/>
    </location>
</feature>
<comment type="caution">
    <text evidence="3">The sequence shown here is derived from an EMBL/GenBank/DDBJ whole genome shotgun (WGS) entry which is preliminary data.</text>
</comment>
<feature type="transmembrane region" description="Helical" evidence="2">
    <location>
        <begin position="17"/>
        <end position="39"/>
    </location>
</feature>
<feature type="region of interest" description="Disordered" evidence="1">
    <location>
        <begin position="390"/>
        <end position="422"/>
    </location>
</feature>
<dbReference type="EMBL" id="JAVREJ010000001">
    <property type="protein sequence ID" value="MDT0348010.1"/>
    <property type="molecule type" value="Genomic_DNA"/>
</dbReference>
<evidence type="ECO:0000256" key="1">
    <source>
        <dbReference type="SAM" id="MobiDB-lite"/>
    </source>
</evidence>
<protein>
    <submittedName>
        <fullName evidence="3">PrsW family intramembrane metalloprotease</fullName>
    </submittedName>
</protein>
<feature type="transmembrane region" description="Helical" evidence="2">
    <location>
        <begin position="117"/>
        <end position="142"/>
    </location>
</feature>
<dbReference type="PANTHER" id="PTHR36844">
    <property type="entry name" value="PROTEASE PRSW"/>
    <property type="match status" value="1"/>
</dbReference>
<evidence type="ECO:0000256" key="2">
    <source>
        <dbReference type="SAM" id="Phobius"/>
    </source>
</evidence>
<feature type="transmembrane region" description="Helical" evidence="2">
    <location>
        <begin position="45"/>
        <end position="69"/>
    </location>
</feature>
<feature type="transmembrane region" description="Helical" evidence="2">
    <location>
        <begin position="229"/>
        <end position="246"/>
    </location>
</feature>
<keyword evidence="4" id="KW-1185">Reference proteome</keyword>
<feature type="transmembrane region" description="Helical" evidence="2">
    <location>
        <begin position="258"/>
        <end position="279"/>
    </location>
</feature>
<dbReference type="InterPro" id="IPR026898">
    <property type="entry name" value="PrsW"/>
</dbReference>
<dbReference type="PANTHER" id="PTHR36844:SF1">
    <property type="entry name" value="PROTEASE PRSW"/>
    <property type="match status" value="1"/>
</dbReference>
<keyword evidence="3" id="KW-0645">Protease</keyword>
<dbReference type="Proteomes" id="UP001183202">
    <property type="component" value="Unassembled WGS sequence"/>
</dbReference>
<dbReference type="Pfam" id="PF13367">
    <property type="entry name" value="PrsW-protease"/>
    <property type="match status" value="1"/>
</dbReference>
<evidence type="ECO:0000313" key="4">
    <source>
        <dbReference type="Proteomes" id="UP001183202"/>
    </source>
</evidence>
<organism evidence="3 4">
    <name type="scientific">Pseudonocardia charpentierae</name>
    <dbReference type="NCBI Taxonomy" id="3075545"/>
    <lineage>
        <taxon>Bacteria</taxon>
        <taxon>Bacillati</taxon>
        <taxon>Actinomycetota</taxon>
        <taxon>Actinomycetes</taxon>
        <taxon>Pseudonocardiales</taxon>
        <taxon>Pseudonocardiaceae</taxon>
        <taxon>Pseudonocardia</taxon>
    </lineage>
</organism>
<sequence>MAVASPHLPTPGRQRRAVLGTVVGLVVFGVCGLVVLGLVSSSIGVGAVLVGAVCALVPVGPVVWAFLWVDRWEPEPPRTLLFAFLWGACVAALSALLINSSAVLIVDEVLGQGSGDVLGATIIAPIVEEGVKGAFVVGLLIFRRREFDGIVDGVVYAGLVAAGFAFTENVLYMGRAFAEDDALVGQGGGVLAVLILRGILSPFAHPLFTSMTGIGCGLAATSRSPVARVLYVLVGYGFAVLLHALWNGSATVGDGGAFLGVYLFIMAPLFLAMVGLVLWQRRREQRTVAAQLPGFAMAGWIAPSEVALLSTLAGRSRWRRAVRQRSGKEAAKAVTEYQRAVTELAFLRARMSRGAVGARAWDLHNERLDMLTVARARAMGQPAALTAAWLRPPPSGWAPAAPHPPGWRPDPSPPPGWGPPPR</sequence>
<name>A0ABU2N2L5_9PSEU</name>
<keyword evidence="3" id="KW-0378">Hydrolase</keyword>
<accession>A0ABU2N2L5</accession>
<feature type="compositionally biased region" description="Pro residues" evidence="1">
    <location>
        <begin position="391"/>
        <end position="422"/>
    </location>
</feature>
<feature type="transmembrane region" description="Helical" evidence="2">
    <location>
        <begin position="187"/>
        <end position="208"/>
    </location>
</feature>
<keyword evidence="2" id="KW-0812">Transmembrane</keyword>
<feature type="transmembrane region" description="Helical" evidence="2">
    <location>
        <begin position="149"/>
        <end position="167"/>
    </location>
</feature>
<proteinExistence type="predicted"/>
<dbReference type="GO" id="GO:0008237">
    <property type="term" value="F:metallopeptidase activity"/>
    <property type="evidence" value="ECO:0007669"/>
    <property type="project" value="UniProtKB-KW"/>
</dbReference>
<keyword evidence="3" id="KW-0482">Metalloprotease</keyword>
<keyword evidence="2" id="KW-1133">Transmembrane helix</keyword>
<gene>
    <name evidence="3" type="ORF">RM445_00545</name>
</gene>
<dbReference type="RefSeq" id="WP_311553910.1">
    <property type="nucleotide sequence ID" value="NZ_JAVREJ010000001.1"/>
</dbReference>
<keyword evidence="2" id="KW-0472">Membrane</keyword>
<reference evidence="4" key="1">
    <citation type="submission" date="2023-07" db="EMBL/GenBank/DDBJ databases">
        <title>30 novel species of actinomycetes from the DSMZ collection.</title>
        <authorList>
            <person name="Nouioui I."/>
        </authorList>
    </citation>
    <scope>NUCLEOTIDE SEQUENCE [LARGE SCALE GENOMIC DNA]</scope>
    <source>
        <strain evidence="4">DSM 45834</strain>
    </source>
</reference>
<evidence type="ECO:0000313" key="3">
    <source>
        <dbReference type="EMBL" id="MDT0348010.1"/>
    </source>
</evidence>